<evidence type="ECO:0000256" key="6">
    <source>
        <dbReference type="PIRSR" id="PIRSR602401-1"/>
    </source>
</evidence>
<dbReference type="Proteomes" id="UP001217918">
    <property type="component" value="Unassembled WGS sequence"/>
</dbReference>
<evidence type="ECO:0000256" key="7">
    <source>
        <dbReference type="SAM" id="Phobius"/>
    </source>
</evidence>
<evidence type="ECO:0000256" key="4">
    <source>
        <dbReference type="ARBA" id="ARBA00022723"/>
    </source>
</evidence>
<protein>
    <recommendedName>
        <fullName evidence="10">Cytochrome P450</fullName>
    </recommendedName>
</protein>
<dbReference type="Pfam" id="PF00067">
    <property type="entry name" value="p450"/>
    <property type="match status" value="1"/>
</dbReference>
<dbReference type="SUPFAM" id="SSF48264">
    <property type="entry name" value="Cytochrome P450"/>
    <property type="match status" value="1"/>
</dbReference>
<proteinExistence type="inferred from homology"/>
<dbReference type="GO" id="GO:0016705">
    <property type="term" value="F:oxidoreductase activity, acting on paired donors, with incorporation or reduction of molecular oxygen"/>
    <property type="evidence" value="ECO:0007669"/>
    <property type="project" value="InterPro"/>
</dbReference>
<dbReference type="PRINTS" id="PR00463">
    <property type="entry name" value="EP450I"/>
</dbReference>
<dbReference type="InterPro" id="IPR002401">
    <property type="entry name" value="Cyt_P450_E_grp-I"/>
</dbReference>
<evidence type="ECO:0000313" key="8">
    <source>
        <dbReference type="EMBL" id="KAK2070054.1"/>
    </source>
</evidence>
<organism evidence="8 9">
    <name type="scientific">Phyllachora maydis</name>
    <dbReference type="NCBI Taxonomy" id="1825666"/>
    <lineage>
        <taxon>Eukaryota</taxon>
        <taxon>Fungi</taxon>
        <taxon>Dikarya</taxon>
        <taxon>Ascomycota</taxon>
        <taxon>Pezizomycotina</taxon>
        <taxon>Sordariomycetes</taxon>
        <taxon>Sordariomycetidae</taxon>
        <taxon>Phyllachorales</taxon>
        <taxon>Phyllachoraceae</taxon>
        <taxon>Phyllachora</taxon>
    </lineage>
</organism>
<reference evidence="8" key="1">
    <citation type="journal article" date="2023" name="Mol. Plant Microbe Interact.">
        <title>Elucidating the Obligate Nature and Biological Capacity of an Invasive Fungal Corn Pathogen.</title>
        <authorList>
            <person name="MacCready J.S."/>
            <person name="Roggenkamp E.M."/>
            <person name="Gdanetz K."/>
            <person name="Chilvers M.I."/>
        </authorList>
    </citation>
    <scope>NUCLEOTIDE SEQUENCE</scope>
    <source>
        <strain evidence="8">PM02</strain>
    </source>
</reference>
<dbReference type="PROSITE" id="PS00086">
    <property type="entry name" value="CYTOCHROME_P450"/>
    <property type="match status" value="1"/>
</dbReference>
<gene>
    <name evidence="8" type="ORF">P8C59_004588</name>
</gene>
<dbReference type="EMBL" id="JAQQPM010000003">
    <property type="protein sequence ID" value="KAK2070054.1"/>
    <property type="molecule type" value="Genomic_DNA"/>
</dbReference>
<comment type="cofactor">
    <cofactor evidence="1 6">
        <name>heme</name>
        <dbReference type="ChEBI" id="CHEBI:30413"/>
    </cofactor>
</comment>
<name>A0AAD9I2M4_9PEZI</name>
<keyword evidence="9" id="KW-1185">Reference proteome</keyword>
<keyword evidence="4 6" id="KW-0479">Metal-binding</keyword>
<keyword evidence="7" id="KW-1133">Transmembrane helix</keyword>
<dbReference type="GO" id="GO:0020037">
    <property type="term" value="F:heme binding"/>
    <property type="evidence" value="ECO:0007669"/>
    <property type="project" value="InterPro"/>
</dbReference>
<dbReference type="GO" id="GO:0005506">
    <property type="term" value="F:iron ion binding"/>
    <property type="evidence" value="ECO:0007669"/>
    <property type="project" value="InterPro"/>
</dbReference>
<dbReference type="InterPro" id="IPR001128">
    <property type="entry name" value="Cyt_P450"/>
</dbReference>
<dbReference type="PANTHER" id="PTHR24305:SF232">
    <property type="entry name" value="P450, PUTATIVE (EUROFUNG)-RELATED"/>
    <property type="match status" value="1"/>
</dbReference>
<feature type="transmembrane region" description="Helical" evidence="7">
    <location>
        <begin position="157"/>
        <end position="177"/>
    </location>
</feature>
<feature type="transmembrane region" description="Helical" evidence="7">
    <location>
        <begin position="189"/>
        <end position="210"/>
    </location>
</feature>
<evidence type="ECO:0000256" key="1">
    <source>
        <dbReference type="ARBA" id="ARBA00001971"/>
    </source>
</evidence>
<keyword evidence="7" id="KW-0472">Membrane</keyword>
<evidence type="ECO:0000256" key="5">
    <source>
        <dbReference type="ARBA" id="ARBA00023004"/>
    </source>
</evidence>
<comment type="similarity">
    <text evidence="2">Belongs to the cytochrome P450 family.</text>
</comment>
<dbReference type="Gene3D" id="1.10.630.10">
    <property type="entry name" value="Cytochrome P450"/>
    <property type="match status" value="1"/>
</dbReference>
<evidence type="ECO:0000256" key="2">
    <source>
        <dbReference type="ARBA" id="ARBA00010617"/>
    </source>
</evidence>
<dbReference type="InterPro" id="IPR036396">
    <property type="entry name" value="Cyt_P450_sf"/>
</dbReference>
<sequence>MQRDAQHDRRASSIYPSARFLSPYATPNQAADQRGGFFQSAEPYNFARWQPAIYHGEPVPQHQGHPQPQDIDHDQLEKDVDAAFAKHRFPSSSMTISPEFLEKAYCGGQLPPMVTLRTPFGDPTPIAIVGFIISMGPLSCDLMGWRGAPVSGMAGLAMYFFFGGMLMLIGGILSWVVGNTFPSVVFTSFGAYWLSYAGTFHPAFNAYATYAPHGAPAAVGLETPGFQTSWGFFHLSMGMLCFCFFVCSLRTNVVYVTMFAAVTAAFGIFTAVAWLSAENSVANADYTRYLLRIAGLSTLVATACGCIWQACQVRNGSLYLLAQTLHREYGPAVRVGPNEVWFNSKEAFKIIYASDTFEKSDFYLATALLKPRPDLLLRLEFPDTLDFLAERDMMRYKMQRRLVRPIYQASNLRRFQGAVDAVLEKAIAEIGTLQGREVDLKEWMHMIVVECLGAVVLSASPGYLRDHTDWGSSSHTYLGWKRKTVLGLFPLATVLSSLSKDFGRLFSDAWGTTYATPPRFKPFFPFVHKKVTGRVNHSFNKACRTEPAHNEHKDLLADLIQLSKEKPEFTETYLRRLAVTNFGAGHETTTSAMTCTLAMIGSHPEVQRRVADEARAAGMTASDDTVGLPYIQASIKEAQRLYPVIGTALPRRVPRGGLRVHGHHIPAGATVGCNPSALHRNSEIFGPDAHVYRPERWLSGRDTKAMERFNLTWGGGARTCPGRHLAELIVHRAVPALFKAFEMEVTMPPETEITYYFVAMLTGVKQAISSFT</sequence>
<evidence type="ECO:0008006" key="10">
    <source>
        <dbReference type="Google" id="ProtNLM"/>
    </source>
</evidence>
<feature type="transmembrane region" description="Helical" evidence="7">
    <location>
        <begin position="126"/>
        <end position="145"/>
    </location>
</feature>
<feature type="transmembrane region" description="Helical" evidence="7">
    <location>
        <begin position="254"/>
        <end position="277"/>
    </location>
</feature>
<feature type="transmembrane region" description="Helical" evidence="7">
    <location>
        <begin position="230"/>
        <end position="247"/>
    </location>
</feature>
<dbReference type="AlphaFoldDB" id="A0AAD9I2M4"/>
<dbReference type="InterPro" id="IPR050121">
    <property type="entry name" value="Cytochrome_P450_monoxygenase"/>
</dbReference>
<dbReference type="GO" id="GO:0016020">
    <property type="term" value="C:membrane"/>
    <property type="evidence" value="ECO:0007669"/>
    <property type="project" value="UniProtKB-SubCell"/>
</dbReference>
<dbReference type="PRINTS" id="PR00385">
    <property type="entry name" value="P450"/>
</dbReference>
<keyword evidence="5 6" id="KW-0408">Iron</keyword>
<accession>A0AAD9I2M4</accession>
<keyword evidence="3 6" id="KW-0349">Heme</keyword>
<evidence type="ECO:0000313" key="9">
    <source>
        <dbReference type="Proteomes" id="UP001217918"/>
    </source>
</evidence>
<comment type="caution">
    <text evidence="8">The sequence shown here is derived from an EMBL/GenBank/DDBJ whole genome shotgun (WGS) entry which is preliminary data.</text>
</comment>
<dbReference type="InterPro" id="IPR017972">
    <property type="entry name" value="Cyt_P450_CS"/>
</dbReference>
<evidence type="ECO:0000256" key="3">
    <source>
        <dbReference type="ARBA" id="ARBA00022617"/>
    </source>
</evidence>
<feature type="binding site" description="axial binding residue" evidence="6">
    <location>
        <position position="720"/>
    </location>
    <ligand>
        <name>heme</name>
        <dbReference type="ChEBI" id="CHEBI:30413"/>
    </ligand>
    <ligandPart>
        <name>Fe</name>
        <dbReference type="ChEBI" id="CHEBI:18248"/>
    </ligandPart>
</feature>
<dbReference type="PANTHER" id="PTHR24305">
    <property type="entry name" value="CYTOCHROME P450"/>
    <property type="match status" value="1"/>
</dbReference>
<keyword evidence="7" id="KW-0812">Transmembrane</keyword>
<dbReference type="GO" id="GO:0004497">
    <property type="term" value="F:monooxygenase activity"/>
    <property type="evidence" value="ECO:0007669"/>
    <property type="project" value="InterPro"/>
</dbReference>